<dbReference type="AlphaFoldDB" id="A0A0A9BEK1"/>
<reference evidence="2" key="2">
    <citation type="journal article" date="2015" name="Data Brief">
        <title>Shoot transcriptome of the giant reed, Arundo donax.</title>
        <authorList>
            <person name="Barrero R.A."/>
            <person name="Guerrero F.D."/>
            <person name="Moolhuijzen P."/>
            <person name="Goolsby J.A."/>
            <person name="Tidwell J."/>
            <person name="Bellgard S.E."/>
            <person name="Bellgard M.I."/>
        </authorList>
    </citation>
    <scope>NUCLEOTIDE SEQUENCE</scope>
    <source>
        <tissue evidence="2">Shoot tissue taken approximately 20 cm above the soil surface</tissue>
    </source>
</reference>
<reference evidence="2" key="1">
    <citation type="submission" date="2014-09" db="EMBL/GenBank/DDBJ databases">
        <authorList>
            <person name="Magalhaes I.L.F."/>
            <person name="Oliveira U."/>
            <person name="Santos F.R."/>
            <person name="Vidigal T.H.D.A."/>
            <person name="Brescovit A.D."/>
            <person name="Santos A.J."/>
        </authorList>
    </citation>
    <scope>NUCLEOTIDE SEQUENCE</scope>
    <source>
        <tissue evidence="2">Shoot tissue taken approximately 20 cm above the soil surface</tissue>
    </source>
</reference>
<name>A0A0A9BEK1_ARUDO</name>
<dbReference type="EMBL" id="GBRH01235486">
    <property type="protein sequence ID" value="JAD62409.1"/>
    <property type="molecule type" value="Transcribed_RNA"/>
</dbReference>
<protein>
    <submittedName>
        <fullName evidence="2">Uncharacterized protein</fullName>
    </submittedName>
</protein>
<sequence>MTQALSSSPQRPIPCSSAAASSGQAP</sequence>
<feature type="compositionally biased region" description="Polar residues" evidence="1">
    <location>
        <begin position="1"/>
        <end position="10"/>
    </location>
</feature>
<evidence type="ECO:0000313" key="2">
    <source>
        <dbReference type="EMBL" id="JAD62409.1"/>
    </source>
</evidence>
<evidence type="ECO:0000256" key="1">
    <source>
        <dbReference type="SAM" id="MobiDB-lite"/>
    </source>
</evidence>
<organism evidence="2">
    <name type="scientific">Arundo donax</name>
    <name type="common">Giant reed</name>
    <name type="synonym">Donax arundinaceus</name>
    <dbReference type="NCBI Taxonomy" id="35708"/>
    <lineage>
        <taxon>Eukaryota</taxon>
        <taxon>Viridiplantae</taxon>
        <taxon>Streptophyta</taxon>
        <taxon>Embryophyta</taxon>
        <taxon>Tracheophyta</taxon>
        <taxon>Spermatophyta</taxon>
        <taxon>Magnoliopsida</taxon>
        <taxon>Liliopsida</taxon>
        <taxon>Poales</taxon>
        <taxon>Poaceae</taxon>
        <taxon>PACMAD clade</taxon>
        <taxon>Arundinoideae</taxon>
        <taxon>Arundineae</taxon>
        <taxon>Arundo</taxon>
    </lineage>
</organism>
<proteinExistence type="predicted"/>
<feature type="region of interest" description="Disordered" evidence="1">
    <location>
        <begin position="1"/>
        <end position="26"/>
    </location>
</feature>
<accession>A0A0A9BEK1</accession>